<dbReference type="Proteomes" id="UP001256588">
    <property type="component" value="Unassembled WGS sequence"/>
</dbReference>
<keyword evidence="2" id="KW-1185">Reference proteome</keyword>
<evidence type="ECO:0000313" key="1">
    <source>
        <dbReference type="EMBL" id="MDR7193582.1"/>
    </source>
</evidence>
<protein>
    <submittedName>
        <fullName evidence="1">Uncharacterized protein</fullName>
    </submittedName>
</protein>
<proteinExistence type="predicted"/>
<sequence>MPQLTTPDGRYLIVRDRLWRTSNPSLPEAERQRLVDALMDARRAVKHAKRSNEAEALADARRDVDAAKHALGERGPVWWTDGAQDYTRSLVKNSPYAEWYAERDASPRASSRCARCFKLGITALRLLPRAATRR</sequence>
<dbReference type="EMBL" id="JAVDWO010000008">
    <property type="protein sequence ID" value="MDR7193582.1"/>
    <property type="molecule type" value="Genomic_DNA"/>
</dbReference>
<reference evidence="1 2" key="1">
    <citation type="submission" date="2023-07" db="EMBL/GenBank/DDBJ databases">
        <title>Sorghum-associated microbial communities from plants grown in Nebraska, USA.</title>
        <authorList>
            <person name="Schachtman D."/>
        </authorList>
    </citation>
    <scope>NUCLEOTIDE SEQUENCE [LARGE SCALE GENOMIC DNA]</scope>
    <source>
        <strain evidence="1 2">4099</strain>
    </source>
</reference>
<accession>A0ABU1XXT0</accession>
<name>A0ABU1XXT0_9GAMM</name>
<organism evidence="1 2">
    <name type="scientific">Luteimonas terrae</name>
    <dbReference type="NCBI Taxonomy" id="1530191"/>
    <lineage>
        <taxon>Bacteria</taxon>
        <taxon>Pseudomonadati</taxon>
        <taxon>Pseudomonadota</taxon>
        <taxon>Gammaproteobacteria</taxon>
        <taxon>Lysobacterales</taxon>
        <taxon>Lysobacteraceae</taxon>
        <taxon>Luteimonas</taxon>
    </lineage>
</organism>
<dbReference type="RefSeq" id="WP_310235958.1">
    <property type="nucleotide sequence ID" value="NZ_JAVDWO010000008.1"/>
</dbReference>
<evidence type="ECO:0000313" key="2">
    <source>
        <dbReference type="Proteomes" id="UP001256588"/>
    </source>
</evidence>
<comment type="caution">
    <text evidence="1">The sequence shown here is derived from an EMBL/GenBank/DDBJ whole genome shotgun (WGS) entry which is preliminary data.</text>
</comment>
<gene>
    <name evidence="1" type="ORF">J2W68_002319</name>
</gene>